<dbReference type="Proteomes" id="UP000011996">
    <property type="component" value="Unassembled WGS sequence"/>
</dbReference>
<dbReference type="STRING" id="1263868.RESH_04363"/>
<feature type="region of interest" description="Disordered" evidence="1">
    <location>
        <begin position="1"/>
        <end position="35"/>
    </location>
</feature>
<dbReference type="SUPFAM" id="SSF46955">
    <property type="entry name" value="Putative DNA-binding domain"/>
    <property type="match status" value="1"/>
</dbReference>
<evidence type="ECO:0000256" key="1">
    <source>
        <dbReference type="SAM" id="MobiDB-lite"/>
    </source>
</evidence>
<organism evidence="3 4">
    <name type="scientific">Rhodopirellula europaea SH398</name>
    <dbReference type="NCBI Taxonomy" id="1263868"/>
    <lineage>
        <taxon>Bacteria</taxon>
        <taxon>Pseudomonadati</taxon>
        <taxon>Planctomycetota</taxon>
        <taxon>Planctomycetia</taxon>
        <taxon>Pirellulales</taxon>
        <taxon>Pirellulaceae</taxon>
        <taxon>Rhodopirellula</taxon>
    </lineage>
</organism>
<dbReference type="InterPro" id="IPR010093">
    <property type="entry name" value="SinI_DNA-bd"/>
</dbReference>
<comment type="caution">
    <text evidence="3">The sequence shown here is derived from an EMBL/GenBank/DDBJ whole genome shotgun (WGS) entry which is preliminary data.</text>
</comment>
<sequence length="96" mass="10529">MPMRKPRPTVPFKNTKQPVVAKSRAKQTALPANKTTAAEAKLQRVSYTINQTAEMFGVSRSTVNRAISDGKLKSFKLGGRRLISAQTIAEALDNNE</sequence>
<accession>M5S0J9</accession>
<dbReference type="InterPro" id="IPR041657">
    <property type="entry name" value="HTH_17"/>
</dbReference>
<reference evidence="3 4" key="1">
    <citation type="journal article" date="2013" name="Mar. Genomics">
        <title>Expression of sulfatases in Rhodopirellula baltica and the diversity of sulfatases in the genus Rhodopirellula.</title>
        <authorList>
            <person name="Wegner C.E."/>
            <person name="Richter-Heitmann T."/>
            <person name="Klindworth A."/>
            <person name="Klockow C."/>
            <person name="Richter M."/>
            <person name="Achstetter T."/>
            <person name="Glockner F.O."/>
            <person name="Harder J."/>
        </authorList>
    </citation>
    <scope>NUCLEOTIDE SEQUENCE [LARGE SCALE GENOMIC DNA]</scope>
    <source>
        <strain evidence="3 4">SH398</strain>
    </source>
</reference>
<gene>
    <name evidence="3" type="ORF">RESH_04363</name>
</gene>
<dbReference type="InterPro" id="IPR009061">
    <property type="entry name" value="DNA-bd_dom_put_sf"/>
</dbReference>
<name>M5S0J9_9BACT</name>
<dbReference type="GO" id="GO:0003677">
    <property type="term" value="F:DNA binding"/>
    <property type="evidence" value="ECO:0007669"/>
    <property type="project" value="UniProtKB-KW"/>
</dbReference>
<keyword evidence="3" id="KW-0238">DNA-binding</keyword>
<proteinExistence type="predicted"/>
<dbReference type="AlphaFoldDB" id="M5S0J9"/>
<dbReference type="EMBL" id="ANOF01000141">
    <property type="protein sequence ID" value="EMI25080.1"/>
    <property type="molecule type" value="Genomic_DNA"/>
</dbReference>
<evidence type="ECO:0000259" key="2">
    <source>
        <dbReference type="Pfam" id="PF12728"/>
    </source>
</evidence>
<dbReference type="Pfam" id="PF12728">
    <property type="entry name" value="HTH_17"/>
    <property type="match status" value="1"/>
</dbReference>
<dbReference type="PATRIC" id="fig|1263868.3.peg.4733"/>
<feature type="domain" description="Helix-turn-helix" evidence="2">
    <location>
        <begin position="47"/>
        <end position="95"/>
    </location>
</feature>
<dbReference type="NCBIfam" id="TIGR01764">
    <property type="entry name" value="excise"/>
    <property type="match status" value="1"/>
</dbReference>
<evidence type="ECO:0000313" key="4">
    <source>
        <dbReference type="Proteomes" id="UP000011996"/>
    </source>
</evidence>
<protein>
    <submittedName>
        <fullName evidence="3">Excisionase/Xis, DNA-binding domain protein</fullName>
    </submittedName>
</protein>
<evidence type="ECO:0000313" key="3">
    <source>
        <dbReference type="EMBL" id="EMI25080.1"/>
    </source>
</evidence>